<protein>
    <submittedName>
        <fullName evidence="1">Uncharacterized protein</fullName>
    </submittedName>
</protein>
<dbReference type="EMBL" id="JARQWQ010000009">
    <property type="protein sequence ID" value="KAK2569670.1"/>
    <property type="molecule type" value="Genomic_DNA"/>
</dbReference>
<comment type="caution">
    <text evidence="1">The sequence shown here is derived from an EMBL/GenBank/DDBJ whole genome shotgun (WGS) entry which is preliminary data.</text>
</comment>
<gene>
    <name evidence="1" type="ORF">P5673_005502</name>
</gene>
<reference evidence="1" key="2">
    <citation type="journal article" date="2023" name="Science">
        <title>Genomic signatures of disease resistance in endangered staghorn corals.</title>
        <authorList>
            <person name="Vollmer S.V."/>
            <person name="Selwyn J.D."/>
            <person name="Despard B.A."/>
            <person name="Roesel C.L."/>
        </authorList>
    </citation>
    <scope>NUCLEOTIDE SEQUENCE</scope>
    <source>
        <strain evidence="1">K2</strain>
    </source>
</reference>
<reference evidence="1" key="1">
    <citation type="journal article" date="2023" name="G3 (Bethesda)">
        <title>Whole genome assembly and annotation of the endangered Caribbean coral Acropora cervicornis.</title>
        <authorList>
            <person name="Selwyn J.D."/>
            <person name="Vollmer S.V."/>
        </authorList>
    </citation>
    <scope>NUCLEOTIDE SEQUENCE</scope>
    <source>
        <strain evidence="1">K2</strain>
    </source>
</reference>
<evidence type="ECO:0000313" key="1">
    <source>
        <dbReference type="EMBL" id="KAK2569670.1"/>
    </source>
</evidence>
<sequence length="89" mass="10503">MVKSLPKLIQFVFDVSAYHKINLCPRFLAKEGVKTEEKEMKAEIEKNIRSTAFSVQNGDRKVDVLAWKNQWMIFKEIEIEYYCSLTLSR</sequence>
<dbReference type="Proteomes" id="UP001249851">
    <property type="component" value="Unassembled WGS sequence"/>
</dbReference>
<name>A0AAD9QYC2_ACRCE</name>
<accession>A0AAD9QYC2</accession>
<evidence type="ECO:0000313" key="2">
    <source>
        <dbReference type="Proteomes" id="UP001249851"/>
    </source>
</evidence>
<proteinExistence type="predicted"/>
<keyword evidence="2" id="KW-1185">Reference proteome</keyword>
<dbReference type="AlphaFoldDB" id="A0AAD9QYC2"/>
<organism evidence="1 2">
    <name type="scientific">Acropora cervicornis</name>
    <name type="common">Staghorn coral</name>
    <dbReference type="NCBI Taxonomy" id="6130"/>
    <lineage>
        <taxon>Eukaryota</taxon>
        <taxon>Metazoa</taxon>
        <taxon>Cnidaria</taxon>
        <taxon>Anthozoa</taxon>
        <taxon>Hexacorallia</taxon>
        <taxon>Scleractinia</taxon>
        <taxon>Astrocoeniina</taxon>
        <taxon>Acroporidae</taxon>
        <taxon>Acropora</taxon>
    </lineage>
</organism>